<evidence type="ECO:0000313" key="7">
    <source>
        <dbReference type="EMBL" id="PSI02710.1"/>
    </source>
</evidence>
<evidence type="ECO:0000256" key="3">
    <source>
        <dbReference type="ARBA" id="ARBA00022676"/>
    </source>
</evidence>
<comment type="cofactor">
    <cofactor evidence="6">
        <name>Mg(2+)</name>
        <dbReference type="ChEBI" id="CHEBI:18420"/>
    </cofactor>
</comment>
<feature type="binding site" evidence="6">
    <location>
        <position position="98"/>
    </location>
    <ligand>
        <name>5-phospho-alpha-D-ribose 1-diphosphate</name>
        <dbReference type="ChEBI" id="CHEBI:58017"/>
        <note>ligand shared between dimeric partners</note>
    </ligand>
</feature>
<evidence type="ECO:0000256" key="4">
    <source>
        <dbReference type="ARBA" id="ARBA00022679"/>
    </source>
</evidence>
<feature type="binding site" description="in other chain" evidence="6">
    <location>
        <begin position="121"/>
        <end position="129"/>
    </location>
    <ligand>
        <name>5-phospho-alpha-D-ribose 1-diphosphate</name>
        <dbReference type="ChEBI" id="CHEBI:58017"/>
        <note>ligand shared between dimeric partners</note>
    </ligand>
</feature>
<keyword evidence="6" id="KW-0460">Magnesium</keyword>
<dbReference type="EMBL" id="PXVC01000003">
    <property type="protein sequence ID" value="PSI02710.1"/>
    <property type="molecule type" value="Genomic_DNA"/>
</dbReference>
<dbReference type="InterPro" id="IPR023031">
    <property type="entry name" value="OPRT"/>
</dbReference>
<organism evidence="7 8">
    <name type="scientific">Synechococcus lacustris str. Tous</name>
    <dbReference type="NCBI Taxonomy" id="1910958"/>
    <lineage>
        <taxon>Bacteria</taxon>
        <taxon>Bacillati</taxon>
        <taxon>Cyanobacteriota</taxon>
        <taxon>Cyanophyceae</taxon>
        <taxon>Synechococcales</taxon>
        <taxon>Synechococcaceae</taxon>
        <taxon>Synechococcus</taxon>
    </lineage>
</organism>
<dbReference type="InterPro" id="IPR004467">
    <property type="entry name" value="Or_phspho_trans_dom"/>
</dbReference>
<keyword evidence="3 6" id="KW-0328">Glycosyltransferase</keyword>
<sequence>MLSADPLLQLLAIHAYRRGQFTLASGASSEHYVNCKPVTLSGRGALLLAPRLLELVEPEALAVAGLTLGADPMVSWVAHAAALAGRNLDALIVRKEAKGHGTGAWLEGPLPPTGSLITLLEDVVTTGGSALKAVHQLRAAGYVVQRVVAIVDREEGGEAALGAEALQLHSLYRLTEVAAAHG</sequence>
<dbReference type="InterPro" id="IPR029057">
    <property type="entry name" value="PRTase-like"/>
</dbReference>
<comment type="caution">
    <text evidence="7">The sequence shown here is derived from an EMBL/GenBank/DDBJ whole genome shotgun (WGS) entry which is preliminary data.</text>
</comment>
<evidence type="ECO:0000313" key="8">
    <source>
        <dbReference type="Proteomes" id="UP000240206"/>
    </source>
</evidence>
<dbReference type="GO" id="GO:0044205">
    <property type="term" value="P:'de novo' UMP biosynthetic process"/>
    <property type="evidence" value="ECO:0007669"/>
    <property type="project" value="UniProtKB-UniRule"/>
</dbReference>
<feature type="binding site" evidence="6">
    <location>
        <position position="94"/>
    </location>
    <ligand>
        <name>5-phospho-alpha-D-ribose 1-diphosphate</name>
        <dbReference type="ChEBI" id="CHEBI:58017"/>
        <note>ligand shared between dimeric partners</note>
    </ligand>
</feature>
<dbReference type="PANTHER" id="PTHR19278:SF9">
    <property type="entry name" value="URIDINE 5'-MONOPHOSPHATE SYNTHASE"/>
    <property type="match status" value="1"/>
</dbReference>
<comment type="catalytic activity">
    <reaction evidence="6">
        <text>orotidine 5'-phosphate + diphosphate = orotate + 5-phospho-alpha-D-ribose 1-diphosphate</text>
        <dbReference type="Rhea" id="RHEA:10380"/>
        <dbReference type="ChEBI" id="CHEBI:30839"/>
        <dbReference type="ChEBI" id="CHEBI:33019"/>
        <dbReference type="ChEBI" id="CHEBI:57538"/>
        <dbReference type="ChEBI" id="CHEBI:58017"/>
        <dbReference type="EC" id="2.4.2.10"/>
    </reaction>
</comment>
<keyword evidence="8" id="KW-1185">Reference proteome</keyword>
<dbReference type="AlphaFoldDB" id="A0A2P7EHP6"/>
<dbReference type="STRING" id="1910958.BTM30_01430"/>
<feature type="binding site" evidence="6">
    <location>
        <position position="100"/>
    </location>
    <ligand>
        <name>5-phospho-alpha-D-ribose 1-diphosphate</name>
        <dbReference type="ChEBI" id="CHEBI:58017"/>
        <note>ligand shared between dimeric partners</note>
    </ligand>
</feature>
<evidence type="ECO:0000256" key="5">
    <source>
        <dbReference type="ARBA" id="ARBA00022975"/>
    </source>
</evidence>
<dbReference type="PANTHER" id="PTHR19278">
    <property type="entry name" value="OROTATE PHOSPHORIBOSYLTRANSFERASE"/>
    <property type="match status" value="1"/>
</dbReference>
<dbReference type="InterPro" id="IPR000836">
    <property type="entry name" value="PRTase_dom"/>
</dbReference>
<dbReference type="Gene3D" id="3.40.50.2020">
    <property type="match status" value="1"/>
</dbReference>
<dbReference type="HAMAP" id="MF_01208">
    <property type="entry name" value="PyrE"/>
    <property type="match status" value="1"/>
</dbReference>
<dbReference type="GO" id="GO:0000287">
    <property type="term" value="F:magnesium ion binding"/>
    <property type="evidence" value="ECO:0007669"/>
    <property type="project" value="UniProtKB-UniRule"/>
</dbReference>
<protein>
    <recommendedName>
        <fullName evidence="2 6">Orotate phosphoribosyltransferase</fullName>
        <shortName evidence="6">OPRT</shortName>
        <shortName evidence="6">OPRTase</shortName>
        <ecNumber evidence="2 6">2.4.2.10</ecNumber>
    </recommendedName>
</protein>
<evidence type="ECO:0000256" key="1">
    <source>
        <dbReference type="ARBA" id="ARBA00004889"/>
    </source>
</evidence>
<accession>A0A2P7EHP6</accession>
<reference evidence="8" key="1">
    <citation type="submission" date="2018-03" db="EMBL/GenBank/DDBJ databases">
        <title>Ecological and genomic features of two cosmopolitan and abundant freshwater picocyanobacteria.</title>
        <authorList>
            <person name="Cabello-Yeves P.J."/>
            <person name="Picazo A."/>
            <person name="Camacho A."/>
            <person name="Callieri C."/>
            <person name="Rosselli R."/>
            <person name="Roda-Garcia J."/>
            <person name="Coutinho F.H."/>
            <person name="Rodriguez-Valera F."/>
        </authorList>
    </citation>
    <scope>NUCLEOTIDE SEQUENCE [LARGE SCALE GENOMIC DNA]</scope>
    <source>
        <strain evidence="8">Tous</strain>
    </source>
</reference>
<dbReference type="Proteomes" id="UP000240206">
    <property type="component" value="Unassembled WGS sequence"/>
</dbReference>
<comment type="similarity">
    <text evidence="6">Belongs to the purine/pyrimidine phosphoribosyltransferase family. PyrE subfamily.</text>
</comment>
<keyword evidence="5 6" id="KW-0665">Pyrimidine biosynthesis</keyword>
<dbReference type="SUPFAM" id="SSF53271">
    <property type="entry name" value="PRTase-like"/>
    <property type="match status" value="1"/>
</dbReference>
<proteinExistence type="inferred from homology"/>
<dbReference type="GO" id="GO:0004588">
    <property type="term" value="F:orotate phosphoribosyltransferase activity"/>
    <property type="evidence" value="ECO:0007669"/>
    <property type="project" value="UniProtKB-UniRule"/>
</dbReference>
<comment type="function">
    <text evidence="6">Catalyzes the transfer of a ribosyl phosphate group from 5-phosphoribose 1-diphosphate to orotate, leading to the formation of orotidine monophosphate (OMP).</text>
</comment>
<evidence type="ECO:0000256" key="6">
    <source>
        <dbReference type="HAMAP-Rule" id="MF_01208"/>
    </source>
</evidence>
<name>A0A2P7EHP6_9SYNE</name>
<comment type="caution">
    <text evidence="6">Lacks conserved residue(s) required for the propagation of feature annotation.</text>
</comment>
<keyword evidence="4 6" id="KW-0808">Transferase</keyword>
<comment type="pathway">
    <text evidence="1 6">Pyrimidine metabolism; UMP biosynthesis via de novo pathway; UMP from orotate: step 1/2.</text>
</comment>
<dbReference type="RefSeq" id="WP_106498876.1">
    <property type="nucleotide sequence ID" value="NZ_PXVC01000003.1"/>
</dbReference>
<dbReference type="UniPathway" id="UPA00070">
    <property type="reaction ID" value="UER00119"/>
</dbReference>
<dbReference type="NCBIfam" id="TIGR00336">
    <property type="entry name" value="pyrE"/>
    <property type="match status" value="1"/>
</dbReference>
<feature type="binding site" description="in other chain" evidence="6">
    <location>
        <position position="95"/>
    </location>
    <ligand>
        <name>5-phospho-alpha-D-ribose 1-diphosphate</name>
        <dbReference type="ChEBI" id="CHEBI:58017"/>
        <note>ligand shared between dimeric partners</note>
    </ligand>
</feature>
<dbReference type="GO" id="GO:0019856">
    <property type="term" value="P:pyrimidine nucleobase biosynthetic process"/>
    <property type="evidence" value="ECO:0007669"/>
    <property type="project" value="TreeGrafter"/>
</dbReference>
<feature type="binding site" evidence="6">
    <location>
        <position position="153"/>
    </location>
    <ligand>
        <name>orotate</name>
        <dbReference type="ChEBI" id="CHEBI:30839"/>
    </ligand>
</feature>
<gene>
    <name evidence="6" type="primary">pyrE</name>
    <name evidence="7" type="ORF">C7K08_01440</name>
</gene>
<evidence type="ECO:0000256" key="2">
    <source>
        <dbReference type="ARBA" id="ARBA00011971"/>
    </source>
</evidence>
<comment type="subunit">
    <text evidence="6">Homodimer.</text>
</comment>
<dbReference type="CDD" id="cd06223">
    <property type="entry name" value="PRTases_typeI"/>
    <property type="match status" value="1"/>
</dbReference>
<dbReference type="EC" id="2.4.2.10" evidence="2 6"/>
<feature type="binding site" evidence="6">
    <location>
        <position position="125"/>
    </location>
    <ligand>
        <name>orotate</name>
        <dbReference type="ChEBI" id="CHEBI:30839"/>
    </ligand>
</feature>